<protein>
    <recommendedName>
        <fullName evidence="3">Bacterial surface antigen (D15) domain-containing protein</fullName>
    </recommendedName>
</protein>
<evidence type="ECO:0008006" key="3">
    <source>
        <dbReference type="Google" id="ProtNLM"/>
    </source>
</evidence>
<reference evidence="1 2" key="1">
    <citation type="submission" date="2024-04" db="EMBL/GenBank/DDBJ databases">
        <title>Tritrichomonas musculus Genome.</title>
        <authorList>
            <person name="Alves-Ferreira E."/>
            <person name="Grigg M."/>
            <person name="Lorenzi H."/>
            <person name="Galac M."/>
        </authorList>
    </citation>
    <scope>NUCLEOTIDE SEQUENCE [LARGE SCALE GENOMIC DNA]</scope>
    <source>
        <strain evidence="1 2">EAF2021</strain>
    </source>
</reference>
<name>A0ABR2KG01_9EUKA</name>
<evidence type="ECO:0000313" key="1">
    <source>
        <dbReference type="EMBL" id="KAK8889743.1"/>
    </source>
</evidence>
<dbReference type="Proteomes" id="UP001470230">
    <property type="component" value="Unassembled WGS sequence"/>
</dbReference>
<dbReference type="EMBL" id="JAPFFF010000005">
    <property type="protein sequence ID" value="KAK8889743.1"/>
    <property type="molecule type" value="Genomic_DNA"/>
</dbReference>
<comment type="caution">
    <text evidence="1">The sequence shown here is derived from an EMBL/GenBank/DDBJ whole genome shotgun (WGS) entry which is preliminary data.</text>
</comment>
<organism evidence="1 2">
    <name type="scientific">Tritrichomonas musculus</name>
    <dbReference type="NCBI Taxonomy" id="1915356"/>
    <lineage>
        <taxon>Eukaryota</taxon>
        <taxon>Metamonada</taxon>
        <taxon>Parabasalia</taxon>
        <taxon>Tritrichomonadida</taxon>
        <taxon>Tritrichomonadidae</taxon>
        <taxon>Tritrichomonas</taxon>
    </lineage>
</organism>
<keyword evidence="2" id="KW-1185">Reference proteome</keyword>
<sequence length="414" mass="47293">MGNRFSIVRVKFQPQTPSWFPGDQLSLYLADSYKHKSSDATDSEIFQFFAKKIKEVGYTVPRKIEQRRYFFKWFSRVLVTLDTEKGPIPVRVKGIIEPFPVIRPGIKIKSGYAWPPNRLRCSLKFFSPSIFDARIGFKKPYISSISSLSEAHPVPFSNIQLRDTHTRLFGQYFRSTGVDCSYTYRNFSRIATISAAHIENVSPNSDMKSITLLYDPQSYEKFSISMLRKLRMGTQVVEASLLYNSSFWSPSPSISFPYPMFKFQTQHLFCFTKYPYLRAFFEGGALLSPIAVPLNERFHPGGAPFARGISPCQFSNKSGGIRSGSDFYCTGGVDTLIRLLPKLDFHFFINSGLSILTKSNFFLDLSPTVSAFASYGCGYVAHFDDKDLELNFNVPFMKTSGLNFHRFQWTLIKK</sequence>
<accession>A0ABR2KG01</accession>
<proteinExistence type="predicted"/>
<evidence type="ECO:0000313" key="2">
    <source>
        <dbReference type="Proteomes" id="UP001470230"/>
    </source>
</evidence>
<gene>
    <name evidence="1" type="ORF">M9Y10_034497</name>
</gene>